<feature type="transmembrane region" description="Helical" evidence="8">
    <location>
        <begin position="307"/>
        <end position="336"/>
    </location>
</feature>
<evidence type="ECO:0000256" key="3">
    <source>
        <dbReference type="ARBA" id="ARBA00022448"/>
    </source>
</evidence>
<dbReference type="PANTHER" id="PTHR21716">
    <property type="entry name" value="TRANSMEMBRANE PROTEIN"/>
    <property type="match status" value="1"/>
</dbReference>
<evidence type="ECO:0000256" key="2">
    <source>
        <dbReference type="ARBA" id="ARBA00009773"/>
    </source>
</evidence>
<keyword evidence="5 8" id="KW-0812">Transmembrane</keyword>
<feature type="transmembrane region" description="Helical" evidence="8">
    <location>
        <begin position="243"/>
        <end position="270"/>
    </location>
</feature>
<keyword evidence="10" id="KW-1185">Reference proteome</keyword>
<feature type="transmembrane region" description="Helical" evidence="8">
    <location>
        <begin position="277"/>
        <end position="295"/>
    </location>
</feature>
<organism evidence="9 10">
    <name type="scientific">Bdellovibrio svalbardensis</name>
    <dbReference type="NCBI Taxonomy" id="2972972"/>
    <lineage>
        <taxon>Bacteria</taxon>
        <taxon>Pseudomonadati</taxon>
        <taxon>Bdellovibrionota</taxon>
        <taxon>Bdellovibrionia</taxon>
        <taxon>Bdellovibrionales</taxon>
        <taxon>Pseudobdellovibrionaceae</taxon>
        <taxon>Bdellovibrio</taxon>
    </lineage>
</organism>
<evidence type="ECO:0000256" key="5">
    <source>
        <dbReference type="ARBA" id="ARBA00022692"/>
    </source>
</evidence>
<feature type="transmembrane region" description="Helical" evidence="8">
    <location>
        <begin position="63"/>
        <end position="88"/>
    </location>
</feature>
<dbReference type="Proteomes" id="UP001152321">
    <property type="component" value="Unassembled WGS sequence"/>
</dbReference>
<dbReference type="InterPro" id="IPR002549">
    <property type="entry name" value="AI-2E-like"/>
</dbReference>
<proteinExistence type="inferred from homology"/>
<evidence type="ECO:0000256" key="8">
    <source>
        <dbReference type="SAM" id="Phobius"/>
    </source>
</evidence>
<comment type="subcellular location">
    <subcellularLocation>
        <location evidence="1">Cell membrane</location>
        <topology evidence="1">Multi-pass membrane protein</topology>
    </subcellularLocation>
</comment>
<evidence type="ECO:0000313" key="9">
    <source>
        <dbReference type="EMBL" id="MDG0817386.1"/>
    </source>
</evidence>
<accession>A0ABT6DL56</accession>
<evidence type="ECO:0000256" key="7">
    <source>
        <dbReference type="ARBA" id="ARBA00023136"/>
    </source>
</evidence>
<feature type="transmembrane region" description="Helical" evidence="8">
    <location>
        <begin position="35"/>
        <end position="51"/>
    </location>
</feature>
<name>A0ABT6DL56_9BACT</name>
<feature type="transmembrane region" description="Helical" evidence="8">
    <location>
        <begin position="213"/>
        <end position="237"/>
    </location>
</feature>
<keyword evidence="7 8" id="KW-0472">Membrane</keyword>
<gene>
    <name evidence="9" type="primary">ydiK</name>
    <name evidence="9" type="ORF">NWE73_13475</name>
</gene>
<dbReference type="EMBL" id="JANRMI010000004">
    <property type="protein sequence ID" value="MDG0817386.1"/>
    <property type="molecule type" value="Genomic_DNA"/>
</dbReference>
<reference evidence="9" key="1">
    <citation type="submission" date="2022-08" db="EMBL/GenBank/DDBJ databases">
        <title>Novel Bdellovibrio Species Isolated from Svalbard: Designation Bdellovibrio svalbardensis.</title>
        <authorList>
            <person name="Mitchell R.J."/>
            <person name="Choi S.Y."/>
        </authorList>
    </citation>
    <scope>NUCLEOTIDE SEQUENCE</scope>
    <source>
        <strain evidence="9">PAP01</strain>
    </source>
</reference>
<evidence type="ECO:0000256" key="1">
    <source>
        <dbReference type="ARBA" id="ARBA00004651"/>
    </source>
</evidence>
<dbReference type="PANTHER" id="PTHR21716:SF67">
    <property type="entry name" value="TRANSPORT PROTEIN YDIK-RELATED"/>
    <property type="match status" value="1"/>
</dbReference>
<keyword evidence="3" id="KW-0813">Transport</keyword>
<protein>
    <submittedName>
        <fullName evidence="9">AI-2E family transporter YdiK</fullName>
    </submittedName>
</protein>
<dbReference type="NCBIfam" id="NF008216">
    <property type="entry name" value="PRK10983.1"/>
    <property type="match status" value="1"/>
</dbReference>
<keyword evidence="6 8" id="KW-1133">Transmembrane helix</keyword>
<evidence type="ECO:0000313" key="10">
    <source>
        <dbReference type="Proteomes" id="UP001152321"/>
    </source>
</evidence>
<keyword evidence="4" id="KW-1003">Cell membrane</keyword>
<comment type="similarity">
    <text evidence="2">Belongs to the autoinducer-2 exporter (AI-2E) (TC 2.A.86) family.</text>
</comment>
<evidence type="ECO:0000256" key="6">
    <source>
        <dbReference type="ARBA" id="ARBA00022989"/>
    </source>
</evidence>
<feature type="transmembrane region" description="Helical" evidence="8">
    <location>
        <begin position="12"/>
        <end position="29"/>
    </location>
</feature>
<dbReference type="Pfam" id="PF01594">
    <property type="entry name" value="AI-2E_transport"/>
    <property type="match status" value="1"/>
</dbReference>
<sequence length="381" mass="40482">MESAPTGLTRTLIATFLIAILAAGCIWVLSPFIAAIVWAAMIVVATWPLLLSVQRHVGNSRKLAVTCMVAAMALIVLLPLTLAVYALLSRADEAITWARNLESFTLPPAPEWLLKAPVLGSRISEKWNTIAAEGSGSLAKYLQPYARSAASWIVGAAQSTGLLFVHLILTIALVGIFYATGEKVARSLILFCRRIAGDRGESSVILAGQSIKAVALGIVVTALVQSILGGLGVWLAGIPFTGVLVALMFIFCIAQLGPTIPMLIGVAWMYTHDKSSAGTALLVWTLAVGLLDNFLRPLLIKRGADLPLLLILAGVIGGLLSFGVVGLFIGPVFLAVTYRLLQAWVLETETFETSAEIPSDKISPNTSTLSSAPMPQEFLDH</sequence>
<comment type="caution">
    <text evidence="9">The sequence shown here is derived from an EMBL/GenBank/DDBJ whole genome shotgun (WGS) entry which is preliminary data.</text>
</comment>
<dbReference type="RefSeq" id="WP_277578861.1">
    <property type="nucleotide sequence ID" value="NZ_JANRMI010000004.1"/>
</dbReference>
<feature type="transmembrane region" description="Helical" evidence="8">
    <location>
        <begin position="161"/>
        <end position="180"/>
    </location>
</feature>
<evidence type="ECO:0000256" key="4">
    <source>
        <dbReference type="ARBA" id="ARBA00022475"/>
    </source>
</evidence>